<feature type="compositionally biased region" description="Polar residues" evidence="6">
    <location>
        <begin position="180"/>
        <end position="194"/>
    </location>
</feature>
<evidence type="ECO:0000259" key="7">
    <source>
        <dbReference type="Pfam" id="PF16589"/>
    </source>
</evidence>
<reference evidence="9" key="1">
    <citation type="submission" date="2019-05" db="EMBL/GenBank/DDBJ databases">
        <title>Annotation for the trematode Fasciolopsis buski.</title>
        <authorList>
            <person name="Choi Y.-J."/>
        </authorList>
    </citation>
    <scope>NUCLEOTIDE SEQUENCE</scope>
    <source>
        <strain evidence="9">HT</strain>
        <tissue evidence="9">Whole worm</tissue>
    </source>
</reference>
<keyword evidence="10" id="KW-1185">Reference proteome</keyword>
<protein>
    <recommendedName>
        <fullName evidence="4">PAX-interacting protein 1</fullName>
    </recommendedName>
    <alternativeName>
        <fullName evidence="5">PAX transactivation activation domain-interacting protein</fullName>
    </alternativeName>
</protein>
<dbReference type="GO" id="GO:0006974">
    <property type="term" value="P:DNA damage response"/>
    <property type="evidence" value="ECO:0007669"/>
    <property type="project" value="UniProtKB-KW"/>
</dbReference>
<dbReference type="GO" id="GO:0005634">
    <property type="term" value="C:nucleus"/>
    <property type="evidence" value="ECO:0007669"/>
    <property type="project" value="UniProtKB-SubCell"/>
</dbReference>
<feature type="compositionally biased region" description="Polar residues" evidence="6">
    <location>
        <begin position="1"/>
        <end position="21"/>
    </location>
</feature>
<feature type="region of interest" description="Disordered" evidence="6">
    <location>
        <begin position="1147"/>
        <end position="1167"/>
    </location>
</feature>
<dbReference type="SUPFAM" id="SSF52113">
    <property type="entry name" value="BRCT domain"/>
    <property type="match status" value="1"/>
</dbReference>
<dbReference type="Proteomes" id="UP000728185">
    <property type="component" value="Unassembled WGS sequence"/>
</dbReference>
<dbReference type="Pfam" id="PF16589">
    <property type="entry name" value="BRCT_2"/>
    <property type="match status" value="1"/>
</dbReference>
<organism evidence="9 10">
    <name type="scientific">Fasciolopsis buskii</name>
    <dbReference type="NCBI Taxonomy" id="27845"/>
    <lineage>
        <taxon>Eukaryota</taxon>
        <taxon>Metazoa</taxon>
        <taxon>Spiralia</taxon>
        <taxon>Lophotrochozoa</taxon>
        <taxon>Platyhelminthes</taxon>
        <taxon>Trematoda</taxon>
        <taxon>Digenea</taxon>
        <taxon>Plagiorchiida</taxon>
        <taxon>Echinostomata</taxon>
        <taxon>Echinostomatoidea</taxon>
        <taxon>Fasciolidae</taxon>
        <taxon>Fasciolopsis</taxon>
    </lineage>
</organism>
<keyword evidence="3" id="KW-0539">Nucleus</keyword>
<feature type="region of interest" description="Disordered" evidence="6">
    <location>
        <begin position="119"/>
        <end position="149"/>
    </location>
</feature>
<dbReference type="OrthoDB" id="342264at2759"/>
<feature type="region of interest" description="Disordered" evidence="6">
    <location>
        <begin position="1"/>
        <end position="31"/>
    </location>
</feature>
<dbReference type="InterPro" id="IPR001357">
    <property type="entry name" value="BRCT_dom"/>
</dbReference>
<comment type="caution">
    <text evidence="9">The sequence shown here is derived from an EMBL/GenBank/DDBJ whole genome shotgun (WGS) entry which is preliminary data.</text>
</comment>
<feature type="compositionally biased region" description="Low complexity" evidence="6">
    <location>
        <begin position="46"/>
        <end position="56"/>
    </location>
</feature>
<evidence type="ECO:0000256" key="5">
    <source>
        <dbReference type="ARBA" id="ARBA00030146"/>
    </source>
</evidence>
<evidence type="ECO:0000313" key="9">
    <source>
        <dbReference type="EMBL" id="KAA0198674.1"/>
    </source>
</evidence>
<dbReference type="AlphaFoldDB" id="A0A8E0VP13"/>
<feature type="compositionally biased region" description="Polar residues" evidence="6">
    <location>
        <begin position="1147"/>
        <end position="1163"/>
    </location>
</feature>
<dbReference type="Gene3D" id="3.40.50.10190">
    <property type="entry name" value="BRCT domain"/>
    <property type="match status" value="2"/>
</dbReference>
<feature type="compositionally biased region" description="Polar residues" evidence="6">
    <location>
        <begin position="596"/>
        <end position="608"/>
    </location>
</feature>
<evidence type="ECO:0000256" key="1">
    <source>
        <dbReference type="ARBA" id="ARBA00004123"/>
    </source>
</evidence>
<comment type="subcellular location">
    <subcellularLocation>
        <location evidence="1">Nucleus</location>
    </subcellularLocation>
</comment>
<feature type="domain" description="BRCT" evidence="7">
    <location>
        <begin position="313"/>
        <end position="400"/>
    </location>
</feature>
<sequence>MDTEIVTESLSTNHTPDQCISTKPEADVPMESEQCGQSYVFASSASSSGIQNASAAPQNLSRPTELKRPSSVPYSASTDHPLPFRRKRCNSGSSLSLMSKRPAITTLFEVGSSMVEIPRPPSTRIECPSGADNTSRQPPPVPESTVLPVPDPKPTEVTEHVMNSSPSIIVKTAPPDTPVKISNPNDSNSLPNKTAQQSMIRITFTAIDYDSRLSLIELCQQLPDCEIVEKAQDATHLICTRLLRTPKTYLALAVGCYLVTPKWIQASVLRGCWLDETPWLLSDPDSEAQLGCRLNESMERSRRRQMLGPEAALFAGLEFWLSPRACHREMCIELIKTCGGIVRLKRPTQKMALLSQPKQLIICHEDDSHVASYLMRIKTGNKAVHHEEFILSGVLRQELDFDAYQIQYVSTLQTGLRAAVAAAEAALANSGSHPITTVLPAPTSLRFINTQSNTTSPVSVVASRRQNHPKLDPTIHNIKSPSSSSSITNTGTQSAIVCHATTCTPTPRSDCAYPMHRSLSVVSENSSCMNSSLTARTANVVCSTMTAATTTPTTRVHTYPSENYGPAQRDAVSVGFRSQATFPSHIPEPLSHHARSQPSPTPSSNLQHTHPVPSTGLQHLLVGSSTSPSVPSYMSSNYSFPRIDSRVQHGDAVCESLPQEFPAASSSILVTYTTSAGLTNLNSTARVSTAGSVMAVHGPSETAVFVPSSSQSIPDTVLPRISSDSGHVPIPDVSLDLHKAIPKPRPSTLFLSGTGNTFGPQLPTAVAPESTIPVTTQPTQSIQRPVTALTAMIVAAEASGNELVPSLPLGDSDVVVMGPVSSFVLPKPSGYHRSHNTPSANVPPTVSVTSGGGALNARSAAADAHAVATATAAAANALHSAEAKGMVVGLKAAPGPLSVPVSNLRNPCVYTPDALVAETKKRIASGGSTVSVSSTSSAVLTNVNPLGDAVKSLLNSQLSFQPLSAVEIKHHNTTEASPLNSSDLGPSRPLSTSDIPTCFSFEDSVASSSVTQFSTLHSSHSATPTTTAVFCVPSEVPITSDRFDPVSTTSGSRPPGPLEPGVESSEPPCPAVSEVGESYAATSTEPEVAVTHSSANQPFTEPFWTNTSDPVPDSSVTEVASAANPNMSCSVTVPVTSDCSPTLMDNTDTTSITQSSNQHSTDQVGAHPNVRVTLNTYVPVLGIL</sequence>
<evidence type="ECO:0000256" key="4">
    <source>
        <dbReference type="ARBA" id="ARBA00023858"/>
    </source>
</evidence>
<feature type="region of interest" description="Disordered" evidence="6">
    <location>
        <begin position="582"/>
        <end position="613"/>
    </location>
</feature>
<feature type="region of interest" description="Disordered" evidence="6">
    <location>
        <begin position="168"/>
        <end position="194"/>
    </location>
</feature>
<dbReference type="Pfam" id="PF16770">
    <property type="entry name" value="RTT107_BRCT_5"/>
    <property type="match status" value="1"/>
</dbReference>
<dbReference type="PANTHER" id="PTHR23196:SF1">
    <property type="entry name" value="PAX-INTERACTING PROTEIN 1"/>
    <property type="match status" value="1"/>
</dbReference>
<evidence type="ECO:0000313" key="10">
    <source>
        <dbReference type="Proteomes" id="UP000728185"/>
    </source>
</evidence>
<feature type="region of interest" description="Disordered" evidence="6">
    <location>
        <begin position="1041"/>
        <end position="1073"/>
    </location>
</feature>
<feature type="region of interest" description="Disordered" evidence="6">
    <location>
        <begin position="46"/>
        <end position="86"/>
    </location>
</feature>
<evidence type="ECO:0000259" key="8">
    <source>
        <dbReference type="Pfam" id="PF16770"/>
    </source>
</evidence>
<name>A0A8E0VP13_9TREM</name>
<proteinExistence type="predicted"/>
<dbReference type="EMBL" id="LUCM01001583">
    <property type="protein sequence ID" value="KAA0198674.1"/>
    <property type="molecule type" value="Genomic_DNA"/>
</dbReference>
<evidence type="ECO:0000256" key="6">
    <source>
        <dbReference type="SAM" id="MobiDB-lite"/>
    </source>
</evidence>
<keyword evidence="2" id="KW-0227">DNA damage</keyword>
<evidence type="ECO:0000256" key="2">
    <source>
        <dbReference type="ARBA" id="ARBA00022763"/>
    </source>
</evidence>
<dbReference type="CDD" id="cd17744">
    <property type="entry name" value="BRCT_MDC1_rpt1"/>
    <property type="match status" value="1"/>
</dbReference>
<dbReference type="PANTHER" id="PTHR23196">
    <property type="entry name" value="PAX TRANSCRIPTION ACTIVATION DOMAIN INTERACTING PROTEIN"/>
    <property type="match status" value="1"/>
</dbReference>
<dbReference type="InterPro" id="IPR051579">
    <property type="entry name" value="DDR_Transcriptional_Reg"/>
</dbReference>
<accession>A0A8E0VP13</accession>
<feature type="domain" description="BRCT" evidence="8">
    <location>
        <begin position="188"/>
        <end position="277"/>
    </location>
</feature>
<evidence type="ECO:0000256" key="3">
    <source>
        <dbReference type="ARBA" id="ARBA00023242"/>
    </source>
</evidence>
<dbReference type="InterPro" id="IPR036420">
    <property type="entry name" value="BRCT_dom_sf"/>
</dbReference>
<gene>
    <name evidence="9" type="ORF">FBUS_06029</name>
</gene>